<dbReference type="InterPro" id="IPR028098">
    <property type="entry name" value="Glyco_trans_4-like_N"/>
</dbReference>
<feature type="domain" description="Glycosyltransferase subfamily 4-like N-terminal" evidence="1">
    <location>
        <begin position="15"/>
        <end position="165"/>
    </location>
</feature>
<gene>
    <name evidence="2" type="ORF">LO55_4890</name>
</gene>
<dbReference type="InterPro" id="IPR050194">
    <property type="entry name" value="Glycosyltransferase_grp1"/>
</dbReference>
<evidence type="ECO:0000313" key="3">
    <source>
        <dbReference type="Proteomes" id="UP000180246"/>
    </source>
</evidence>
<dbReference type="SUPFAM" id="SSF53756">
    <property type="entry name" value="UDP-Glycosyltransferase/glycogen phosphorylase"/>
    <property type="match status" value="1"/>
</dbReference>
<dbReference type="Pfam" id="PF13692">
    <property type="entry name" value="Glyco_trans_1_4"/>
    <property type="match status" value="1"/>
</dbReference>
<dbReference type="PANTHER" id="PTHR45947:SF3">
    <property type="entry name" value="SULFOQUINOVOSYL TRANSFERASE SQD2"/>
    <property type="match status" value="1"/>
</dbReference>
<sequence>MHLVDLTMFYAAEGGGVSTYLNAKSRWLRRRARARHTILSPNIAAEASPTRLRVPGLALPGFHGYRMPVSVAAIERRLCRLRPDLVEVGDAGHCAWAALRARDRLGIPAIAFYHSDLPRLVENRFGPQAAQLVRRYLARLYSQFDLVLAPSRLMVGQLRAMGVAGALHQPLGIDCGVFHPGLRDGALREQLGLAPGVRLLVYAGRFTADKKLDVLLAAMQRLGPGFHLLMVGPGEAALDAAPGARISRLPFQRDQRALARILAGCDLLVHPGDCETFGLIVLEAMGCGLPVVAAGAGGLAELVDDDTGVLARPNCPDSLAEAIRQVATRDLAALGANARRKVESSFDWEAVFSQLQMHYCNLLPQDAPDCAPWSQAQGVQSYARAGYYQ</sequence>
<dbReference type="AlphaFoldDB" id="A0A1S2N876"/>
<accession>A0A1S2N876</accession>
<dbReference type="GO" id="GO:0016757">
    <property type="term" value="F:glycosyltransferase activity"/>
    <property type="evidence" value="ECO:0007669"/>
    <property type="project" value="TreeGrafter"/>
</dbReference>
<dbReference type="Proteomes" id="UP000180246">
    <property type="component" value="Unassembled WGS sequence"/>
</dbReference>
<dbReference type="Gene3D" id="3.40.50.2000">
    <property type="entry name" value="Glycogen Phosphorylase B"/>
    <property type="match status" value="2"/>
</dbReference>
<dbReference type="EMBL" id="JRYB01000001">
    <property type="protein sequence ID" value="OIJ41020.1"/>
    <property type="molecule type" value="Genomic_DNA"/>
</dbReference>
<organism evidence="2 3">
    <name type="scientific">Massilia timonae</name>
    <dbReference type="NCBI Taxonomy" id="47229"/>
    <lineage>
        <taxon>Bacteria</taxon>
        <taxon>Pseudomonadati</taxon>
        <taxon>Pseudomonadota</taxon>
        <taxon>Betaproteobacteria</taxon>
        <taxon>Burkholderiales</taxon>
        <taxon>Oxalobacteraceae</taxon>
        <taxon>Telluria group</taxon>
        <taxon>Massilia</taxon>
    </lineage>
</organism>
<evidence type="ECO:0000313" key="2">
    <source>
        <dbReference type="EMBL" id="OIJ41020.1"/>
    </source>
</evidence>
<proteinExistence type="predicted"/>
<name>A0A1S2N876_9BURK</name>
<evidence type="ECO:0000259" key="1">
    <source>
        <dbReference type="Pfam" id="PF13439"/>
    </source>
</evidence>
<dbReference type="RefSeq" id="WP_071363417.1">
    <property type="nucleotide sequence ID" value="NZ_JRYB01000001.1"/>
</dbReference>
<protein>
    <submittedName>
        <fullName evidence="2">Glycosyl transferases group 1 family protein</fullName>
    </submittedName>
</protein>
<dbReference type="Pfam" id="PF13439">
    <property type="entry name" value="Glyco_transf_4"/>
    <property type="match status" value="1"/>
</dbReference>
<keyword evidence="2" id="KW-0808">Transferase</keyword>
<dbReference type="PANTHER" id="PTHR45947">
    <property type="entry name" value="SULFOQUINOVOSYL TRANSFERASE SQD2"/>
    <property type="match status" value="1"/>
</dbReference>
<reference evidence="2 3" key="1">
    <citation type="submission" date="2014-10" db="EMBL/GenBank/DDBJ databases">
        <authorList>
            <person name="Seo M.-J."/>
            <person name="Seok Y.J."/>
            <person name="Cha I.-T."/>
        </authorList>
    </citation>
    <scope>NUCLEOTIDE SEQUENCE [LARGE SCALE GENOMIC DNA]</scope>
    <source>
        <strain evidence="2 3">NEU</strain>
    </source>
</reference>
<comment type="caution">
    <text evidence="2">The sequence shown here is derived from an EMBL/GenBank/DDBJ whole genome shotgun (WGS) entry which is preliminary data.</text>
</comment>